<dbReference type="Gene3D" id="3.30.450.150">
    <property type="entry name" value="Haem-degrading domain"/>
    <property type="match status" value="1"/>
</dbReference>
<gene>
    <name evidence="1" type="ORF">DES51_107125</name>
</gene>
<dbReference type="PANTHER" id="PTHR28255">
    <property type="match status" value="1"/>
</dbReference>
<evidence type="ECO:0000313" key="1">
    <source>
        <dbReference type="EMBL" id="PXX78584.1"/>
    </source>
</evidence>
<dbReference type="AlphaFoldDB" id="A0A318KKH5"/>
<dbReference type="STRING" id="1034346.GCA_000313565_02928"/>
<dbReference type="OrthoDB" id="9815315at2"/>
<dbReference type="EMBL" id="QJKH01000007">
    <property type="protein sequence ID" value="PXX78584.1"/>
    <property type="molecule type" value="Genomic_DNA"/>
</dbReference>
<sequence length="151" mass="16824">MDKSCLNEENAVFDCFTADMAFALGTFFYKYAKAHQIDLCADIYANGRTLFHFSTDHCTADKDNWLRRKRNTVLHFAHSTQFMYTKCKGDENLLASKYGCSLQDMTLTPGAFPILVKKVGCIGAVAVSGLKPEEDHQLILKGLETLLGGND</sequence>
<comment type="caution">
    <text evidence="1">The sequence shown here is derived from an EMBL/GenBank/DDBJ whole genome shotgun (WGS) entry which is preliminary data.</text>
</comment>
<dbReference type="RefSeq" id="WP_022939203.1">
    <property type="nucleotide sequence ID" value="NZ_CABKRQ010000008.1"/>
</dbReference>
<dbReference type="InterPro" id="IPR005624">
    <property type="entry name" value="PduO/GlcC-like"/>
</dbReference>
<dbReference type="GO" id="GO:0006620">
    <property type="term" value="P:post-translational protein targeting to endoplasmic reticulum membrane"/>
    <property type="evidence" value="ECO:0007669"/>
    <property type="project" value="TreeGrafter"/>
</dbReference>
<dbReference type="Proteomes" id="UP000247612">
    <property type="component" value="Unassembled WGS sequence"/>
</dbReference>
<dbReference type="PANTHER" id="PTHR28255:SF1">
    <property type="entry name" value="UPF0303 PROTEIN YBR137W"/>
    <property type="match status" value="1"/>
</dbReference>
<protein>
    <submittedName>
        <fullName evidence="1">Uncharacterized protein (UPF0303 family)</fullName>
    </submittedName>
</protein>
<evidence type="ECO:0000313" key="2">
    <source>
        <dbReference type="Proteomes" id="UP000247612"/>
    </source>
</evidence>
<keyword evidence="2" id="KW-1185">Reference proteome</keyword>
<name>A0A318KKH5_9FIRM</name>
<dbReference type="SUPFAM" id="SSF143744">
    <property type="entry name" value="GlcG-like"/>
    <property type="match status" value="1"/>
</dbReference>
<dbReference type="Pfam" id="PF03928">
    <property type="entry name" value="HbpS-like"/>
    <property type="match status" value="1"/>
</dbReference>
<organism evidence="1 2">
    <name type="scientific">Dielma fastidiosa</name>
    <dbReference type="NCBI Taxonomy" id="1034346"/>
    <lineage>
        <taxon>Bacteria</taxon>
        <taxon>Bacillati</taxon>
        <taxon>Bacillota</taxon>
        <taxon>Erysipelotrichia</taxon>
        <taxon>Erysipelotrichales</taxon>
        <taxon>Erysipelotrichaceae</taxon>
        <taxon>Dielma</taxon>
    </lineage>
</organism>
<dbReference type="InterPro" id="IPR038084">
    <property type="entry name" value="PduO/GlcC-like_sf"/>
</dbReference>
<proteinExistence type="predicted"/>
<dbReference type="InterPro" id="IPR010371">
    <property type="entry name" value="YBR137W-like"/>
</dbReference>
<accession>A0A318KKH5</accession>
<dbReference type="GO" id="GO:0072380">
    <property type="term" value="C:TRC complex"/>
    <property type="evidence" value="ECO:0007669"/>
    <property type="project" value="TreeGrafter"/>
</dbReference>
<reference evidence="1 2" key="1">
    <citation type="submission" date="2018-05" db="EMBL/GenBank/DDBJ databases">
        <title>Genomic Encyclopedia of Type Strains, Phase IV (KMG-IV): sequencing the most valuable type-strain genomes for metagenomic binning, comparative biology and taxonomic classification.</title>
        <authorList>
            <person name="Goeker M."/>
        </authorList>
    </citation>
    <scope>NUCLEOTIDE SEQUENCE [LARGE SCALE GENOMIC DNA]</scope>
    <source>
        <strain evidence="1 2">JC118</strain>
    </source>
</reference>